<dbReference type="PROSITE" id="PS00375">
    <property type="entry name" value="UDPGT"/>
    <property type="match status" value="1"/>
</dbReference>
<keyword evidence="3 6" id="KW-0328">Glycosyltransferase</keyword>
<evidence type="ECO:0000256" key="7">
    <source>
        <dbReference type="RuleBase" id="RU362057"/>
    </source>
</evidence>
<dbReference type="Gene3D" id="3.40.50.2000">
    <property type="entry name" value="Glycogen Phosphorylase B"/>
    <property type="match status" value="2"/>
</dbReference>
<dbReference type="PANTHER" id="PTHR48047:SF185">
    <property type="entry name" value="GLYCOSYLTRANSFERASE"/>
    <property type="match status" value="1"/>
</dbReference>
<comment type="pathway">
    <text evidence="1">Pigment biosynthesis; anthocyanin biosynthesis.</text>
</comment>
<dbReference type="InterPro" id="IPR002213">
    <property type="entry name" value="UDP_glucos_trans"/>
</dbReference>
<dbReference type="PANTHER" id="PTHR48047">
    <property type="entry name" value="GLYCOSYLTRANSFERASE"/>
    <property type="match status" value="1"/>
</dbReference>
<dbReference type="CDD" id="cd03784">
    <property type="entry name" value="GT1_Gtf-like"/>
    <property type="match status" value="1"/>
</dbReference>
<evidence type="ECO:0000256" key="1">
    <source>
        <dbReference type="ARBA" id="ARBA00004935"/>
    </source>
</evidence>
<sequence length="479" mass="52828">MSNTETNDHVIIFPFMAQGHTLPLLDLAKAFTIHHNLNVTIITTPSNAKSISDYISPIHFPTISLSLIPFPPIDGLPKGVENTSQLPSMQDFYVPFLHATKKLKQPFDQILATHHPRPLCVISDFFLGWTLDSCRAFGIPRLVFHGMSVCSMAISKSLWCAPPELKMMMTSADKKQPLDLPNMKLPFTLTAADVPAEVMVNSSAEEDPLVKYIEEVGWADANSWGIIVNSFHEVELSHTESFEKFYFNGAKAWCLGPLFLCEGKTGIINANANSSTSWEELSRWLDEQVAPGSVIYVSFGSQADVSSSQLDEVAYGLVASGCRFVWVVRSKSWVGPEGLEEKIKGKGLVVRDWVDQRRILDHRSVGGFLSHCGWNSILESVSAGVPILVWPMMAEQALNAKLIVEGLGAGLRLEKSKDDSVNMLKRESICEGVRELMSGGKGRHARERAQALGRVAHKAVQKGGSSHEAMSRLVSELRQ</sequence>
<evidence type="ECO:0000256" key="6">
    <source>
        <dbReference type="RuleBase" id="RU003718"/>
    </source>
</evidence>
<evidence type="ECO:0000256" key="4">
    <source>
        <dbReference type="ARBA" id="ARBA00022679"/>
    </source>
</evidence>
<comment type="similarity">
    <text evidence="2 6">Belongs to the UDP-glycosyltransferase family.</text>
</comment>
<dbReference type="GO" id="GO:0009718">
    <property type="term" value="P:anthocyanin-containing compound biosynthetic process"/>
    <property type="evidence" value="ECO:0007669"/>
    <property type="project" value="UniProtKB-UniPathway"/>
</dbReference>
<dbReference type="Pfam" id="PF00201">
    <property type="entry name" value="UDPGT"/>
    <property type="match status" value="1"/>
</dbReference>
<reference evidence="8" key="1">
    <citation type="journal article" date="2012" name="BMC Genomics">
        <title>Phylogenomic analysis of UDP glycosyltransferase 1 multigene family in Linum usitatissimum identified genes with varied expression patterns.</title>
        <authorList>
            <person name="Barvkar V.T."/>
            <person name="Pardeshi V.C."/>
            <person name="Kale S.M."/>
            <person name="Kadoo N.Y."/>
            <person name="Gupta V.S."/>
        </authorList>
    </citation>
    <scope>NUCLEOTIDE SEQUENCE</scope>
</reference>
<organism evidence="8">
    <name type="scientific">Linum usitatissimum</name>
    <name type="common">Flax</name>
    <name type="synonym">Linum humile</name>
    <dbReference type="NCBI Taxonomy" id="4006"/>
    <lineage>
        <taxon>Eukaryota</taxon>
        <taxon>Viridiplantae</taxon>
        <taxon>Streptophyta</taxon>
        <taxon>Embryophyta</taxon>
        <taxon>Tracheophyta</taxon>
        <taxon>Spermatophyta</taxon>
        <taxon>Magnoliopsida</taxon>
        <taxon>eudicotyledons</taxon>
        <taxon>Gunneridae</taxon>
        <taxon>Pentapetalae</taxon>
        <taxon>rosids</taxon>
        <taxon>fabids</taxon>
        <taxon>Malpighiales</taxon>
        <taxon>Linaceae</taxon>
        <taxon>Linum</taxon>
    </lineage>
</organism>
<dbReference type="InterPro" id="IPR035595">
    <property type="entry name" value="UDP_glycos_trans_CS"/>
</dbReference>
<name>I2BHE9_LINUS</name>
<keyword evidence="4 6" id="KW-0808">Transferase</keyword>
<gene>
    <name evidence="8" type="primary">UGT97B3</name>
</gene>
<dbReference type="UniPathway" id="UPA00009"/>
<dbReference type="SUPFAM" id="SSF53756">
    <property type="entry name" value="UDP-Glycosyltransferase/glycogen phosphorylase"/>
    <property type="match status" value="1"/>
</dbReference>
<protein>
    <recommendedName>
        <fullName evidence="7">Glycosyltransferase</fullName>
        <ecNumber evidence="7">2.4.1.-</ecNumber>
    </recommendedName>
</protein>
<dbReference type="FunFam" id="3.40.50.2000:FF:000107">
    <property type="entry name" value="Glycosyltransferase"/>
    <property type="match status" value="1"/>
</dbReference>
<dbReference type="AlphaFoldDB" id="I2BHE9"/>
<evidence type="ECO:0000313" key="8">
    <source>
        <dbReference type="EMBL" id="AFJ53045.1"/>
    </source>
</evidence>
<comment type="catalytic activity">
    <reaction evidence="5">
        <text>an anthocyanidin + UDP-alpha-D-glucose + H(+) = an anthocyanidin 3-O-beta-D-glucoside + UDP</text>
        <dbReference type="Rhea" id="RHEA:20093"/>
        <dbReference type="ChEBI" id="CHEBI:15378"/>
        <dbReference type="ChEBI" id="CHEBI:16307"/>
        <dbReference type="ChEBI" id="CHEBI:58223"/>
        <dbReference type="ChEBI" id="CHEBI:58885"/>
        <dbReference type="ChEBI" id="CHEBI:143576"/>
        <dbReference type="EC" id="2.4.1.115"/>
    </reaction>
</comment>
<dbReference type="EMBL" id="JN088418">
    <property type="protein sequence ID" value="AFJ53045.1"/>
    <property type="molecule type" value="Genomic_DNA"/>
</dbReference>
<proteinExistence type="inferred from homology"/>
<evidence type="ECO:0000256" key="5">
    <source>
        <dbReference type="ARBA" id="ARBA00047606"/>
    </source>
</evidence>
<accession>I2BHE9</accession>
<evidence type="ECO:0000256" key="2">
    <source>
        <dbReference type="ARBA" id="ARBA00009995"/>
    </source>
</evidence>
<dbReference type="EC" id="2.4.1.-" evidence="7"/>
<dbReference type="GO" id="GO:0047213">
    <property type="term" value="F:anthocyanidin 3-O-glucosyltransferase activity"/>
    <property type="evidence" value="ECO:0007669"/>
    <property type="project" value="UniProtKB-EC"/>
</dbReference>
<evidence type="ECO:0000256" key="3">
    <source>
        <dbReference type="ARBA" id="ARBA00022676"/>
    </source>
</evidence>